<evidence type="ECO:0000313" key="2">
    <source>
        <dbReference type="Proteomes" id="UP000646478"/>
    </source>
</evidence>
<evidence type="ECO:0008006" key="3">
    <source>
        <dbReference type="Google" id="ProtNLM"/>
    </source>
</evidence>
<dbReference type="AlphaFoldDB" id="A0A916S2G8"/>
<name>A0A916S2G8_9HYPH</name>
<dbReference type="RefSeq" id="WP_188821297.1">
    <property type="nucleotide sequence ID" value="NZ_BMHH01000002.1"/>
</dbReference>
<proteinExistence type="predicted"/>
<sequence length="74" mass="8277">MSKSLSSFKQLISIRDVCSLTSLSRSTLWLKVKKGEFPKPISLSDDGIRKAFIADEVQAWIEGRISLRDQAGVH</sequence>
<gene>
    <name evidence="1" type="ORF">GCM10011491_05740</name>
</gene>
<protein>
    <recommendedName>
        <fullName evidence="3">AlpA family phage regulatory protein</fullName>
    </recommendedName>
</protein>
<dbReference type="Gene3D" id="1.10.238.160">
    <property type="match status" value="1"/>
</dbReference>
<organism evidence="1 2">
    <name type="scientific">Brucella endophytica</name>
    <dbReference type="NCBI Taxonomy" id="1963359"/>
    <lineage>
        <taxon>Bacteria</taxon>
        <taxon>Pseudomonadati</taxon>
        <taxon>Pseudomonadota</taxon>
        <taxon>Alphaproteobacteria</taxon>
        <taxon>Hyphomicrobiales</taxon>
        <taxon>Brucellaceae</taxon>
        <taxon>Brucella/Ochrobactrum group</taxon>
        <taxon>Brucella</taxon>
    </lineage>
</organism>
<keyword evidence="2" id="KW-1185">Reference proteome</keyword>
<dbReference type="Pfam" id="PF05930">
    <property type="entry name" value="Phage_AlpA"/>
    <property type="match status" value="1"/>
</dbReference>
<reference evidence="1" key="1">
    <citation type="journal article" date="2014" name="Int. J. Syst. Evol. Microbiol.">
        <title>Complete genome sequence of Corynebacterium casei LMG S-19264T (=DSM 44701T), isolated from a smear-ripened cheese.</title>
        <authorList>
            <consortium name="US DOE Joint Genome Institute (JGI-PGF)"/>
            <person name="Walter F."/>
            <person name="Albersmeier A."/>
            <person name="Kalinowski J."/>
            <person name="Ruckert C."/>
        </authorList>
    </citation>
    <scope>NUCLEOTIDE SEQUENCE</scope>
    <source>
        <strain evidence="1">CGMCC 1.15082</strain>
    </source>
</reference>
<dbReference type="InterPro" id="IPR010260">
    <property type="entry name" value="AlpA"/>
</dbReference>
<reference evidence="1" key="2">
    <citation type="submission" date="2020-09" db="EMBL/GenBank/DDBJ databases">
        <authorList>
            <person name="Sun Q."/>
            <person name="Zhou Y."/>
        </authorList>
    </citation>
    <scope>NUCLEOTIDE SEQUENCE</scope>
    <source>
        <strain evidence="1">CGMCC 1.15082</strain>
    </source>
</reference>
<dbReference type="EMBL" id="BMHH01000002">
    <property type="protein sequence ID" value="GGA81308.1"/>
    <property type="molecule type" value="Genomic_DNA"/>
</dbReference>
<dbReference type="Proteomes" id="UP000646478">
    <property type="component" value="Unassembled WGS sequence"/>
</dbReference>
<evidence type="ECO:0000313" key="1">
    <source>
        <dbReference type="EMBL" id="GGA81308.1"/>
    </source>
</evidence>
<accession>A0A916S2G8</accession>
<comment type="caution">
    <text evidence="1">The sequence shown here is derived from an EMBL/GenBank/DDBJ whole genome shotgun (WGS) entry which is preliminary data.</text>
</comment>